<dbReference type="RefSeq" id="WP_181837406.1">
    <property type="nucleotide sequence ID" value="NZ_JACERN010000042.1"/>
</dbReference>
<dbReference type="EMBL" id="JACERN010000042">
    <property type="protein sequence ID" value="MBA4710533.1"/>
    <property type="molecule type" value="Genomic_DNA"/>
</dbReference>
<organism evidence="1 2">
    <name type="scientific">Aquitalea aquatica</name>
    <dbReference type="NCBI Taxonomy" id="3044273"/>
    <lineage>
        <taxon>Bacteria</taxon>
        <taxon>Pseudomonadati</taxon>
        <taxon>Pseudomonadota</taxon>
        <taxon>Betaproteobacteria</taxon>
        <taxon>Neisseriales</taxon>
        <taxon>Chromobacteriaceae</taxon>
        <taxon>Aquitalea</taxon>
    </lineage>
</organism>
<name>A0A838Y523_9NEIS</name>
<keyword evidence="2" id="KW-1185">Reference proteome</keyword>
<dbReference type="Proteomes" id="UP000545606">
    <property type="component" value="Unassembled WGS sequence"/>
</dbReference>
<dbReference type="AlphaFoldDB" id="A0A838Y523"/>
<proteinExistence type="predicted"/>
<reference evidence="1 2" key="1">
    <citation type="submission" date="2020-07" db="EMBL/GenBank/DDBJ databases">
        <title>Draft genome sequence of violacein-producing bacteria and related species.</title>
        <authorList>
            <person name="Wilson H.S."/>
            <person name="De Leon M.E."/>
        </authorList>
    </citation>
    <scope>NUCLEOTIDE SEQUENCE [LARGE SCALE GENOMIC DNA]</scope>
    <source>
        <strain evidence="1 2">HSC-21Su07</strain>
    </source>
</reference>
<evidence type="ECO:0000313" key="2">
    <source>
        <dbReference type="Proteomes" id="UP000545606"/>
    </source>
</evidence>
<comment type="caution">
    <text evidence="1">The sequence shown here is derived from an EMBL/GenBank/DDBJ whole genome shotgun (WGS) entry which is preliminary data.</text>
</comment>
<accession>A0A838Y523</accession>
<gene>
    <name evidence="1" type="ORF">H2Z84_19335</name>
</gene>
<protein>
    <submittedName>
        <fullName evidence="1">Uncharacterized protein</fullName>
    </submittedName>
</protein>
<sequence length="85" mass="9230">MKSIELKCEKCHEPHTVQGSEVEYEQVSGDDRQMGAALYYEALVEFNCDCGNAITIKSSFTEYPIGSESDATTTASGGTITKIVD</sequence>
<evidence type="ECO:0000313" key="1">
    <source>
        <dbReference type="EMBL" id="MBA4710533.1"/>
    </source>
</evidence>